<accession>A0A1R1MLW5</accession>
<evidence type="ECO:0000313" key="1">
    <source>
        <dbReference type="EMBL" id="OMH40766.1"/>
    </source>
</evidence>
<dbReference type="OrthoDB" id="14034at2"/>
<dbReference type="STRING" id="1914305.BLW93_03570"/>
<keyword evidence="2" id="KW-1185">Reference proteome</keyword>
<dbReference type="Proteomes" id="UP000187408">
    <property type="component" value="Unassembled WGS sequence"/>
</dbReference>
<organism evidence="1 2">
    <name type="scientific">Desulfurobacterium indicum</name>
    <dbReference type="NCBI Taxonomy" id="1914305"/>
    <lineage>
        <taxon>Bacteria</taxon>
        <taxon>Pseudomonadati</taxon>
        <taxon>Aquificota</taxon>
        <taxon>Aquificia</taxon>
        <taxon>Desulfurobacteriales</taxon>
        <taxon>Desulfurobacteriaceae</taxon>
        <taxon>Desulfurobacterium</taxon>
    </lineage>
</organism>
<proteinExistence type="predicted"/>
<name>A0A1R1MLW5_9BACT</name>
<comment type="caution">
    <text evidence="1">The sequence shown here is derived from an EMBL/GenBank/DDBJ whole genome shotgun (WGS) entry which is preliminary data.</text>
</comment>
<dbReference type="EMBL" id="MOEN01000009">
    <property type="protein sequence ID" value="OMH40766.1"/>
    <property type="molecule type" value="Genomic_DNA"/>
</dbReference>
<sequence length="186" mass="22020">MVLKGRFSSYQEFFDLVKLVTQMKMTINLCLTHERKGKRLFLSFKDGSLVVLECDCKEAVLLDFNFKNGKVPVERFIRTTIFIFLLDFEDFSFETVSKEKEEMFKIDDFETMFLDVIREVDEISDFPEEMEYRIKSSEFMLSSVEEVQLLGYLLSGYSLYQSIFSMGKVKEFLDAYKNLKKKEFLS</sequence>
<reference evidence="1 2" key="1">
    <citation type="submission" date="2016-10" db="EMBL/GenBank/DDBJ databases">
        <title>Genome sequence of a sulfur-reducing bacterium Desulfurobacterium indicum K6013.</title>
        <authorList>
            <person name="Cao J."/>
            <person name="Shao Z."/>
            <person name="Alain K."/>
            <person name="Jebbar M."/>
        </authorList>
    </citation>
    <scope>NUCLEOTIDE SEQUENCE [LARGE SCALE GENOMIC DNA]</scope>
    <source>
        <strain evidence="1 2">K6013</strain>
    </source>
</reference>
<dbReference type="RefSeq" id="WP_076712744.1">
    <property type="nucleotide sequence ID" value="NZ_MOEN01000009.1"/>
</dbReference>
<evidence type="ECO:0000313" key="2">
    <source>
        <dbReference type="Proteomes" id="UP000187408"/>
    </source>
</evidence>
<dbReference type="AlphaFoldDB" id="A0A1R1MLW5"/>
<protein>
    <submittedName>
        <fullName evidence="1">Uncharacterized protein</fullName>
    </submittedName>
</protein>
<gene>
    <name evidence="1" type="ORF">BLW93_03570</name>
</gene>